<name>A0A6N7QN20_9GAMM</name>
<dbReference type="SUPFAM" id="SSF81338">
    <property type="entry name" value="Aquaporin-like"/>
    <property type="match status" value="1"/>
</dbReference>
<evidence type="ECO:0000256" key="5">
    <source>
        <dbReference type="ARBA" id="ARBA00023136"/>
    </source>
</evidence>
<proteinExistence type="predicted"/>
<keyword evidence="2" id="KW-1003">Cell membrane</keyword>
<evidence type="ECO:0000256" key="2">
    <source>
        <dbReference type="ARBA" id="ARBA00022475"/>
    </source>
</evidence>
<sequence length="97" mass="10814">MRRVVGLIFAIILIALGLSFAMLNPQPVALDFYFGQSTLPLSLALVMALAIGAFVGVLVVVGIVFRQRWQLRRLNRQLSTVQSELSELRKLPIRHAN</sequence>
<dbReference type="EMBL" id="WJPP01000001">
    <property type="protein sequence ID" value="MRH77432.1"/>
    <property type="molecule type" value="Genomic_DNA"/>
</dbReference>
<dbReference type="AlphaFoldDB" id="A0A6N7QN20"/>
<reference evidence="8 9" key="1">
    <citation type="submission" date="2019-11" db="EMBL/GenBank/DDBJ databases">
        <authorList>
            <person name="Zhang X.Y."/>
        </authorList>
    </citation>
    <scope>NUCLEOTIDE SEQUENCE [LARGE SCALE GENOMIC DNA]</scope>
    <source>
        <strain evidence="8 9">C176</strain>
    </source>
</reference>
<organism evidence="8 9">
    <name type="scientific">Spiribacter salilacus</name>
    <dbReference type="NCBI Taxonomy" id="2664894"/>
    <lineage>
        <taxon>Bacteria</taxon>
        <taxon>Pseudomonadati</taxon>
        <taxon>Pseudomonadota</taxon>
        <taxon>Gammaproteobacteria</taxon>
        <taxon>Chromatiales</taxon>
        <taxon>Ectothiorhodospiraceae</taxon>
        <taxon>Spiribacter</taxon>
    </lineage>
</organism>
<evidence type="ECO:0000313" key="9">
    <source>
        <dbReference type="Proteomes" id="UP000433788"/>
    </source>
</evidence>
<evidence type="ECO:0000256" key="6">
    <source>
        <dbReference type="SAM" id="Phobius"/>
    </source>
</evidence>
<feature type="domain" description="Lipopolysaccharide assembly protein A" evidence="7">
    <location>
        <begin position="23"/>
        <end position="85"/>
    </location>
</feature>
<dbReference type="GO" id="GO:0005886">
    <property type="term" value="C:plasma membrane"/>
    <property type="evidence" value="ECO:0007669"/>
    <property type="project" value="InterPro"/>
</dbReference>
<keyword evidence="9" id="KW-1185">Reference proteome</keyword>
<dbReference type="InterPro" id="IPR023271">
    <property type="entry name" value="Aquaporin-like"/>
</dbReference>
<keyword evidence="5 6" id="KW-0472">Membrane</keyword>
<comment type="caution">
    <text evidence="8">The sequence shown here is derived from an EMBL/GenBank/DDBJ whole genome shotgun (WGS) entry which is preliminary data.</text>
</comment>
<gene>
    <name evidence="8" type="ORF">GH984_01740</name>
</gene>
<protein>
    <submittedName>
        <fullName evidence="8">DUF1049 domain-containing protein</fullName>
    </submittedName>
</protein>
<keyword evidence="4 6" id="KW-1133">Transmembrane helix</keyword>
<dbReference type="RefSeq" id="WP_153718481.1">
    <property type="nucleotide sequence ID" value="NZ_WJPP01000001.1"/>
</dbReference>
<evidence type="ECO:0000256" key="1">
    <source>
        <dbReference type="ARBA" id="ARBA00004141"/>
    </source>
</evidence>
<evidence type="ECO:0000313" key="8">
    <source>
        <dbReference type="EMBL" id="MRH77432.1"/>
    </source>
</evidence>
<evidence type="ECO:0000256" key="4">
    <source>
        <dbReference type="ARBA" id="ARBA00022989"/>
    </source>
</evidence>
<dbReference type="Proteomes" id="UP000433788">
    <property type="component" value="Unassembled WGS sequence"/>
</dbReference>
<evidence type="ECO:0000259" key="7">
    <source>
        <dbReference type="Pfam" id="PF06305"/>
    </source>
</evidence>
<accession>A0A6N7QN20</accession>
<dbReference type="Pfam" id="PF06305">
    <property type="entry name" value="LapA_dom"/>
    <property type="match status" value="1"/>
</dbReference>
<dbReference type="InterPro" id="IPR010445">
    <property type="entry name" value="LapA_dom"/>
</dbReference>
<comment type="subcellular location">
    <subcellularLocation>
        <location evidence="1">Membrane</location>
        <topology evidence="1">Multi-pass membrane protein</topology>
    </subcellularLocation>
</comment>
<keyword evidence="3 6" id="KW-0812">Transmembrane</keyword>
<feature type="transmembrane region" description="Helical" evidence="6">
    <location>
        <begin position="45"/>
        <end position="65"/>
    </location>
</feature>
<evidence type="ECO:0000256" key="3">
    <source>
        <dbReference type="ARBA" id="ARBA00022692"/>
    </source>
</evidence>